<protein>
    <submittedName>
        <fullName evidence="1">Uncharacterized protein</fullName>
    </submittedName>
</protein>
<accession>A0A286RC86</accession>
<evidence type="ECO:0000313" key="2">
    <source>
        <dbReference type="Proteomes" id="UP000215086"/>
    </source>
</evidence>
<keyword evidence="2" id="KW-1185">Reference proteome</keyword>
<dbReference type="KEGG" id="ttf:THTE_0935"/>
<name>A0A286RC86_9BACT</name>
<dbReference type="EMBL" id="CP018477">
    <property type="protein sequence ID" value="ASV73537.1"/>
    <property type="molecule type" value="Genomic_DNA"/>
</dbReference>
<dbReference type="AlphaFoldDB" id="A0A286RC86"/>
<sequence>MKRPKKLHKKCHPVTHETRDVARIWWDAEENKLCWFTERNRTPIKSPEQLQCLAEGYSCVLVSGATDQWPARFAALQGLDPERVQIVLVPHRSQRGRCSAEPDSDEGNQEKVLVRRVVEGYDGPLTMLQVAVFCPQSPLDPVATFAGTWMGQFHKFWDIPITRETAEFWARVGDVHYWLAPPDACPPDLSTPVELHEKCDNPAWEQEDASVKIFALFFGPPKKKNRLPVPKWPLGRVAASIIARRSQRKLLPQAWAGSPDAEAVLQQILESAIQSLGDPRAWLWRALLRTSVPQVNLAYTEAVLAWVLARLVHPELFPPPIDLIDSPAVSYWRQHRELDHPSP</sequence>
<dbReference type="RefSeq" id="WP_095414102.1">
    <property type="nucleotide sequence ID" value="NZ_CP018477.1"/>
</dbReference>
<proteinExistence type="predicted"/>
<organism evidence="1 2">
    <name type="scientific">Thermogutta terrifontis</name>
    <dbReference type="NCBI Taxonomy" id="1331910"/>
    <lineage>
        <taxon>Bacteria</taxon>
        <taxon>Pseudomonadati</taxon>
        <taxon>Planctomycetota</taxon>
        <taxon>Planctomycetia</taxon>
        <taxon>Pirellulales</taxon>
        <taxon>Thermoguttaceae</taxon>
        <taxon>Thermogutta</taxon>
    </lineage>
</organism>
<gene>
    <name evidence="1" type="ORF">THTE_0935</name>
</gene>
<reference evidence="1 2" key="1">
    <citation type="journal article" name="Front. Microbiol.">
        <title>Sugar Metabolism of the First Thermophilic Planctomycete Thermogutta terrifontis: Comparative Genomic and Transcriptomic Approaches.</title>
        <authorList>
            <person name="Elcheninov A.G."/>
            <person name="Menzel P."/>
            <person name="Gudbergsdottir S.R."/>
            <person name="Slesarev A.I."/>
            <person name="Kadnikov V.V."/>
            <person name="Krogh A."/>
            <person name="Bonch-Osmolovskaya E.A."/>
            <person name="Peng X."/>
            <person name="Kublanov I.V."/>
        </authorList>
    </citation>
    <scope>NUCLEOTIDE SEQUENCE [LARGE SCALE GENOMIC DNA]</scope>
    <source>
        <strain evidence="1 2">R1</strain>
    </source>
</reference>
<dbReference type="Proteomes" id="UP000215086">
    <property type="component" value="Chromosome"/>
</dbReference>
<evidence type="ECO:0000313" key="1">
    <source>
        <dbReference type="EMBL" id="ASV73537.1"/>
    </source>
</evidence>